<accession>A0A1L9BFJ6</accession>
<dbReference type="RefSeq" id="WP_071897480.1">
    <property type="nucleotide sequence ID" value="NZ_MPIN01000002.1"/>
</dbReference>
<dbReference type="InterPro" id="IPR028994">
    <property type="entry name" value="Integrin_alpha_N"/>
</dbReference>
<feature type="signal peptide" evidence="1">
    <location>
        <begin position="1"/>
        <end position="26"/>
    </location>
</feature>
<keyword evidence="1" id="KW-0732">Signal</keyword>
<comment type="caution">
    <text evidence="2">The sequence shown here is derived from an EMBL/GenBank/DDBJ whole genome shotgun (WGS) entry which is preliminary data.</text>
</comment>
<dbReference type="EMBL" id="MPIN01000002">
    <property type="protein sequence ID" value="OJH41044.1"/>
    <property type="molecule type" value="Genomic_DNA"/>
</dbReference>
<protein>
    <recommendedName>
        <fullName evidence="4">FG-GAP repeat protein</fullName>
    </recommendedName>
</protein>
<dbReference type="STRING" id="83449.BON30_09060"/>
<evidence type="ECO:0000313" key="2">
    <source>
        <dbReference type="EMBL" id="OJH41044.1"/>
    </source>
</evidence>
<dbReference type="AlphaFoldDB" id="A0A1L9BFJ6"/>
<dbReference type="SUPFAM" id="SSF69318">
    <property type="entry name" value="Integrin alpha N-terminal domain"/>
    <property type="match status" value="1"/>
</dbReference>
<name>A0A1L9BFJ6_9BACT</name>
<evidence type="ECO:0000256" key="1">
    <source>
        <dbReference type="SAM" id="SignalP"/>
    </source>
</evidence>
<gene>
    <name evidence="2" type="ORF">BON30_09060</name>
</gene>
<feature type="chain" id="PRO_5012544167" description="FG-GAP repeat protein" evidence="1">
    <location>
        <begin position="27"/>
        <end position="448"/>
    </location>
</feature>
<evidence type="ECO:0000313" key="3">
    <source>
        <dbReference type="Proteomes" id="UP000182229"/>
    </source>
</evidence>
<organism evidence="2 3">
    <name type="scientific">Cystobacter ferrugineus</name>
    <dbReference type="NCBI Taxonomy" id="83449"/>
    <lineage>
        <taxon>Bacteria</taxon>
        <taxon>Pseudomonadati</taxon>
        <taxon>Myxococcota</taxon>
        <taxon>Myxococcia</taxon>
        <taxon>Myxococcales</taxon>
        <taxon>Cystobacterineae</taxon>
        <taxon>Archangiaceae</taxon>
        <taxon>Cystobacter</taxon>
    </lineage>
</organism>
<evidence type="ECO:0008006" key="4">
    <source>
        <dbReference type="Google" id="ProtNLM"/>
    </source>
</evidence>
<dbReference type="OrthoDB" id="5496639at2"/>
<reference evidence="2 3" key="2">
    <citation type="submission" date="2016-12" db="EMBL/GenBank/DDBJ databases">
        <title>Draft Genome Sequence of Cystobacter ferrugineus Strain Cbfe23.</title>
        <authorList>
            <person name="Akbar S."/>
            <person name="Dowd S.E."/>
            <person name="Stevens D.C."/>
        </authorList>
    </citation>
    <scope>NUCLEOTIDE SEQUENCE [LARGE SCALE GENOMIC DNA]</scope>
    <source>
        <strain evidence="2 3">Cbfe23</strain>
    </source>
</reference>
<proteinExistence type="predicted"/>
<sequence length="448" mass="45869">MSRALAAALLLAAALAAAADSAPARAALERLAQTVAKDVGEARPEAPVALFLSGASPELRRAWGTLLAARLAERGLAPFVLDAPSAEAAEPLARDRGARALVRLSLSLEAGKLHARGDVVGTWVNFWSGRTPSRPSAPAAALVHAVEADAAILALAAVAPPPAPPPATGTPRPLRFVGASFTHLPTPPAALAAGDLDGDGRDEVVVLTERAVQVFAADGRLVAERSLDVLPPSTAATREPFGAVAILSGPPRIAAFSTRFAHGTVLALEQGALRFVSRLESVPLGPEARGAFVPGQTAFTPEVRLGSGEQRLEHVPARFTSFSAAGSQVLLVHPDGSGSFYAQPSAAPVALSGLGAGSLLGDVDGDGTPELLTTSPEFQPTPDVLRVFPTKGGLSLSREPLWQGPLPAGRALLGVTANLDGDAFREVLVGLTRPDGSGELFLLRQGAP</sequence>
<keyword evidence="3" id="KW-1185">Reference proteome</keyword>
<reference evidence="3" key="1">
    <citation type="submission" date="2016-11" db="EMBL/GenBank/DDBJ databases">
        <authorList>
            <person name="Shukria A."/>
            <person name="Stevens D.C."/>
        </authorList>
    </citation>
    <scope>NUCLEOTIDE SEQUENCE [LARGE SCALE GENOMIC DNA]</scope>
    <source>
        <strain evidence="3">Cbfe23</strain>
    </source>
</reference>
<dbReference type="Proteomes" id="UP000182229">
    <property type="component" value="Unassembled WGS sequence"/>
</dbReference>